<reference evidence="1" key="1">
    <citation type="submission" date="2023-11" db="EMBL/GenBank/DDBJ databases">
        <title>Genome assemblies of two species of porcelain crab, Petrolisthes cinctipes and Petrolisthes manimaculis (Anomura: Porcellanidae).</title>
        <authorList>
            <person name="Angst P."/>
        </authorList>
    </citation>
    <scope>NUCLEOTIDE SEQUENCE</scope>
    <source>
        <strain evidence="1">PB745_02</strain>
        <tissue evidence="1">Gill</tissue>
    </source>
</reference>
<organism evidence="1 2">
    <name type="scientific">Petrolisthes manimaculis</name>
    <dbReference type="NCBI Taxonomy" id="1843537"/>
    <lineage>
        <taxon>Eukaryota</taxon>
        <taxon>Metazoa</taxon>
        <taxon>Ecdysozoa</taxon>
        <taxon>Arthropoda</taxon>
        <taxon>Crustacea</taxon>
        <taxon>Multicrustacea</taxon>
        <taxon>Malacostraca</taxon>
        <taxon>Eumalacostraca</taxon>
        <taxon>Eucarida</taxon>
        <taxon>Decapoda</taxon>
        <taxon>Pleocyemata</taxon>
        <taxon>Anomura</taxon>
        <taxon>Galatheoidea</taxon>
        <taxon>Porcellanidae</taxon>
        <taxon>Petrolisthes</taxon>
    </lineage>
</organism>
<keyword evidence="2" id="KW-1185">Reference proteome</keyword>
<dbReference type="AlphaFoldDB" id="A0AAE1PLT2"/>
<dbReference type="EMBL" id="JAWZYT010001602">
    <property type="protein sequence ID" value="KAK4310723.1"/>
    <property type="molecule type" value="Genomic_DNA"/>
</dbReference>
<proteinExistence type="predicted"/>
<protein>
    <submittedName>
        <fullName evidence="1">Uncharacterized protein</fullName>
    </submittedName>
</protein>
<name>A0AAE1PLT2_9EUCA</name>
<sequence length="68" mass="7657">MRTLNRVCKIMVRTHFVKVTECCGDNYTLSYTQLCSALLCSALLCLRVNNVLALLCLALFFCCRPVPP</sequence>
<dbReference type="Proteomes" id="UP001292094">
    <property type="component" value="Unassembled WGS sequence"/>
</dbReference>
<evidence type="ECO:0000313" key="1">
    <source>
        <dbReference type="EMBL" id="KAK4310723.1"/>
    </source>
</evidence>
<accession>A0AAE1PLT2</accession>
<gene>
    <name evidence="1" type="ORF">Pmani_017711</name>
</gene>
<evidence type="ECO:0000313" key="2">
    <source>
        <dbReference type="Proteomes" id="UP001292094"/>
    </source>
</evidence>
<comment type="caution">
    <text evidence="1">The sequence shown here is derived from an EMBL/GenBank/DDBJ whole genome shotgun (WGS) entry which is preliminary data.</text>
</comment>